<dbReference type="AlphaFoldDB" id="A0A0S6VY78"/>
<name>A0A0S6VY78_9BACT</name>
<keyword evidence="4" id="KW-0479">Metal-binding</keyword>
<dbReference type="PANTHER" id="PTHR30352">
    <property type="entry name" value="PYRUVATE FORMATE-LYASE-ACTIVATING ENZYME"/>
    <property type="match status" value="1"/>
</dbReference>
<dbReference type="SFLD" id="SFLDG01109">
    <property type="entry name" value="Uncharacterised_Radical_SAM_Su"/>
    <property type="match status" value="1"/>
</dbReference>
<dbReference type="GO" id="GO:0003824">
    <property type="term" value="F:catalytic activity"/>
    <property type="evidence" value="ECO:0007669"/>
    <property type="project" value="InterPro"/>
</dbReference>
<keyword evidence="5" id="KW-0408">Iron</keyword>
<dbReference type="InterPro" id="IPR007197">
    <property type="entry name" value="rSAM"/>
</dbReference>
<evidence type="ECO:0000313" key="9">
    <source>
        <dbReference type="Proteomes" id="UP000030700"/>
    </source>
</evidence>
<dbReference type="GO" id="GO:0051539">
    <property type="term" value="F:4 iron, 4 sulfur cluster binding"/>
    <property type="evidence" value="ECO:0007669"/>
    <property type="project" value="UniProtKB-KW"/>
</dbReference>
<dbReference type="Proteomes" id="UP000030700">
    <property type="component" value="Unassembled WGS sequence"/>
</dbReference>
<gene>
    <name evidence="8" type="ORF">U14_02281</name>
</gene>
<keyword evidence="6" id="KW-0411">Iron-sulfur</keyword>
<dbReference type="InterPro" id="IPR013785">
    <property type="entry name" value="Aldolase_TIM"/>
</dbReference>
<dbReference type="CDD" id="cd01335">
    <property type="entry name" value="Radical_SAM"/>
    <property type="match status" value="1"/>
</dbReference>
<feature type="domain" description="Radical SAM core" evidence="7">
    <location>
        <begin position="183"/>
        <end position="412"/>
    </location>
</feature>
<reference evidence="8" key="1">
    <citation type="journal article" date="2015" name="PeerJ">
        <title>First genomic representation of candidate bacterial phylum KSB3 points to enhanced environmental sensing as a trigger of wastewater bulking.</title>
        <authorList>
            <person name="Sekiguchi Y."/>
            <person name="Ohashi A."/>
            <person name="Parks D.H."/>
            <person name="Yamauchi T."/>
            <person name="Tyson G.W."/>
            <person name="Hugenholtz P."/>
        </authorList>
    </citation>
    <scope>NUCLEOTIDE SEQUENCE [LARGE SCALE GENOMIC DNA]</scope>
</reference>
<comment type="cofactor">
    <cofactor evidence="1">
        <name>[4Fe-4S] cluster</name>
        <dbReference type="ChEBI" id="CHEBI:49883"/>
    </cofactor>
</comment>
<evidence type="ECO:0000256" key="4">
    <source>
        <dbReference type="ARBA" id="ARBA00022723"/>
    </source>
</evidence>
<accession>A0A0S6VY78</accession>
<dbReference type="EMBL" id="DF820456">
    <property type="protein sequence ID" value="GAK51039.1"/>
    <property type="molecule type" value="Genomic_DNA"/>
</dbReference>
<protein>
    <submittedName>
        <fullName evidence="8">Radical SAM domain protein</fullName>
    </submittedName>
</protein>
<sequence length="431" mass="48723">MTSSKPPYLVVSDGCGNVFEIPELRMAGMTLSGPVVPEEETLLPLPFGSDLFELPKRIPVGYHPKRREFVEVREYRGQQVYAVAGFMAPAYVQCYRSAYVSLPNAPRLALYSYTALGWRKGEFVAAGMRIDPDTRQDLRHVDLKQIQQRGQQMLKRYPNNRLVRHLVENCVCRYGCPAARNFVMERWECPVPTSPACNADCVGCISEQPDASGVTPPQDRICFVPTPEEIAEFTVPHLNAAPRAVISFGQGCEGEPLLVGDTLEAAIRLIRQRTDKGVINLNTNASRPEMVERLFAAGLDSMRVSLNSAQPSVYTAYYQPRNYTFDDVLESLRIARKFNRWTSLNYFVFPGLTDHPAEMAALEQILNDAQVNMIQARNMNIDPEWYIDLMGFARLSPEQTGIPAWVRHFRERFPALKFGYFNPPREDMGGI</sequence>
<dbReference type="HOGENOM" id="CLU_645348_0_0_0"/>
<evidence type="ECO:0000259" key="7">
    <source>
        <dbReference type="PROSITE" id="PS51918"/>
    </source>
</evidence>
<evidence type="ECO:0000256" key="3">
    <source>
        <dbReference type="ARBA" id="ARBA00022691"/>
    </source>
</evidence>
<dbReference type="InterPro" id="IPR034457">
    <property type="entry name" value="Organic_radical-activating"/>
</dbReference>
<evidence type="ECO:0000256" key="5">
    <source>
        <dbReference type="ARBA" id="ARBA00023004"/>
    </source>
</evidence>
<dbReference type="SFLD" id="SFLDS00029">
    <property type="entry name" value="Radical_SAM"/>
    <property type="match status" value="1"/>
</dbReference>
<dbReference type="Pfam" id="PF04055">
    <property type="entry name" value="Radical_SAM"/>
    <property type="match status" value="1"/>
</dbReference>
<dbReference type="SUPFAM" id="SSF102114">
    <property type="entry name" value="Radical SAM enzymes"/>
    <property type="match status" value="1"/>
</dbReference>
<keyword evidence="2" id="KW-0004">4Fe-4S</keyword>
<keyword evidence="3" id="KW-0949">S-adenosyl-L-methionine</keyword>
<dbReference type="GO" id="GO:0046872">
    <property type="term" value="F:metal ion binding"/>
    <property type="evidence" value="ECO:0007669"/>
    <property type="project" value="UniProtKB-KW"/>
</dbReference>
<dbReference type="PANTHER" id="PTHR30352:SF5">
    <property type="entry name" value="PYRUVATE FORMATE-LYASE 1-ACTIVATING ENZYME"/>
    <property type="match status" value="1"/>
</dbReference>
<dbReference type="Gene3D" id="3.20.20.70">
    <property type="entry name" value="Aldolase class I"/>
    <property type="match status" value="1"/>
</dbReference>
<organism evidence="8">
    <name type="scientific">Candidatus Moduliflexus flocculans</name>
    <dbReference type="NCBI Taxonomy" id="1499966"/>
    <lineage>
        <taxon>Bacteria</taxon>
        <taxon>Candidatus Moduliflexota</taxon>
        <taxon>Candidatus Moduliflexia</taxon>
        <taxon>Candidatus Moduliflexales</taxon>
        <taxon>Candidatus Moduliflexaceae</taxon>
    </lineage>
</organism>
<keyword evidence="9" id="KW-1185">Reference proteome</keyword>
<evidence type="ECO:0000256" key="6">
    <source>
        <dbReference type="ARBA" id="ARBA00023014"/>
    </source>
</evidence>
<evidence type="ECO:0000313" key="8">
    <source>
        <dbReference type="EMBL" id="GAK51039.1"/>
    </source>
</evidence>
<dbReference type="InterPro" id="IPR058240">
    <property type="entry name" value="rSAM_sf"/>
</dbReference>
<evidence type="ECO:0000256" key="2">
    <source>
        <dbReference type="ARBA" id="ARBA00022485"/>
    </source>
</evidence>
<evidence type="ECO:0000256" key="1">
    <source>
        <dbReference type="ARBA" id="ARBA00001966"/>
    </source>
</evidence>
<dbReference type="STRING" id="1499966.U14_02281"/>
<dbReference type="PROSITE" id="PS51918">
    <property type="entry name" value="RADICAL_SAM"/>
    <property type="match status" value="1"/>
</dbReference>
<proteinExistence type="predicted"/>